<dbReference type="InterPro" id="IPR008969">
    <property type="entry name" value="CarboxyPept-like_regulatory"/>
</dbReference>
<dbReference type="NCBIfam" id="TIGR01352">
    <property type="entry name" value="tonB_Cterm"/>
    <property type="match status" value="1"/>
</dbReference>
<feature type="region of interest" description="Disordered" evidence="10">
    <location>
        <begin position="128"/>
        <end position="178"/>
    </location>
</feature>
<evidence type="ECO:0000256" key="8">
    <source>
        <dbReference type="ARBA" id="ARBA00022989"/>
    </source>
</evidence>
<dbReference type="EMBL" id="JASJOS010000014">
    <property type="protein sequence ID" value="MDJ1484436.1"/>
    <property type="molecule type" value="Genomic_DNA"/>
</dbReference>
<dbReference type="SUPFAM" id="SSF74653">
    <property type="entry name" value="TolA/TonB C-terminal domain"/>
    <property type="match status" value="1"/>
</dbReference>
<dbReference type="GO" id="GO:0015031">
    <property type="term" value="P:protein transport"/>
    <property type="evidence" value="ECO:0007669"/>
    <property type="project" value="UniProtKB-KW"/>
</dbReference>
<dbReference type="AlphaFoldDB" id="A0AAE3QWE1"/>
<keyword evidence="9 11" id="KW-0472">Membrane</keyword>
<feature type="compositionally biased region" description="Polar residues" evidence="10">
    <location>
        <begin position="128"/>
        <end position="168"/>
    </location>
</feature>
<keyword evidence="3" id="KW-0813">Transport</keyword>
<dbReference type="InterPro" id="IPR037682">
    <property type="entry name" value="TonB_C"/>
</dbReference>
<feature type="domain" description="TonB C-terminal" evidence="12">
    <location>
        <begin position="391"/>
        <end position="483"/>
    </location>
</feature>
<evidence type="ECO:0000256" key="9">
    <source>
        <dbReference type="ARBA" id="ARBA00023136"/>
    </source>
</evidence>
<comment type="caution">
    <text evidence="13">The sequence shown here is derived from an EMBL/GenBank/DDBJ whole genome shotgun (WGS) entry which is preliminary data.</text>
</comment>
<dbReference type="RefSeq" id="WP_313985732.1">
    <property type="nucleotide sequence ID" value="NZ_JASJOS010000014.1"/>
</dbReference>
<dbReference type="GO" id="GO:0098797">
    <property type="term" value="C:plasma membrane protein complex"/>
    <property type="evidence" value="ECO:0007669"/>
    <property type="project" value="TreeGrafter"/>
</dbReference>
<feature type="compositionally biased region" description="Basic and acidic residues" evidence="10">
    <location>
        <begin position="169"/>
        <end position="178"/>
    </location>
</feature>
<feature type="transmembrane region" description="Helical" evidence="11">
    <location>
        <begin position="96"/>
        <end position="116"/>
    </location>
</feature>
<dbReference type="InterPro" id="IPR006260">
    <property type="entry name" value="TonB/TolA_C"/>
</dbReference>
<evidence type="ECO:0000259" key="12">
    <source>
        <dbReference type="PROSITE" id="PS52015"/>
    </source>
</evidence>
<dbReference type="GO" id="GO:0031992">
    <property type="term" value="F:energy transducer activity"/>
    <property type="evidence" value="ECO:0007669"/>
    <property type="project" value="TreeGrafter"/>
</dbReference>
<keyword evidence="5" id="KW-0997">Cell inner membrane</keyword>
<proteinExistence type="inferred from homology"/>
<keyword evidence="4" id="KW-1003">Cell membrane</keyword>
<evidence type="ECO:0000256" key="2">
    <source>
        <dbReference type="ARBA" id="ARBA00006555"/>
    </source>
</evidence>
<evidence type="ECO:0000313" key="14">
    <source>
        <dbReference type="Proteomes" id="UP001241110"/>
    </source>
</evidence>
<evidence type="ECO:0000256" key="6">
    <source>
        <dbReference type="ARBA" id="ARBA00022692"/>
    </source>
</evidence>
<evidence type="ECO:0000313" key="13">
    <source>
        <dbReference type="EMBL" id="MDJ1484436.1"/>
    </source>
</evidence>
<dbReference type="Proteomes" id="UP001241110">
    <property type="component" value="Unassembled WGS sequence"/>
</dbReference>
<comment type="similarity">
    <text evidence="2">Belongs to the TonB family.</text>
</comment>
<dbReference type="GO" id="GO:0055085">
    <property type="term" value="P:transmembrane transport"/>
    <property type="evidence" value="ECO:0007669"/>
    <property type="project" value="InterPro"/>
</dbReference>
<evidence type="ECO:0000256" key="10">
    <source>
        <dbReference type="SAM" id="MobiDB-lite"/>
    </source>
</evidence>
<comment type="subcellular location">
    <subcellularLocation>
        <location evidence="1">Cell inner membrane</location>
        <topology evidence="1">Single-pass membrane protein</topology>
        <orientation evidence="1">Periplasmic side</orientation>
    </subcellularLocation>
</comment>
<dbReference type="Gene3D" id="2.60.40.1120">
    <property type="entry name" value="Carboxypeptidase-like, regulatory domain"/>
    <property type="match status" value="1"/>
</dbReference>
<evidence type="ECO:0000256" key="3">
    <source>
        <dbReference type="ARBA" id="ARBA00022448"/>
    </source>
</evidence>
<dbReference type="Pfam" id="PF03544">
    <property type="entry name" value="TonB_C"/>
    <property type="match status" value="1"/>
</dbReference>
<dbReference type="SUPFAM" id="SSF49464">
    <property type="entry name" value="Carboxypeptidase regulatory domain-like"/>
    <property type="match status" value="1"/>
</dbReference>
<name>A0AAE3QWE1_9BACT</name>
<keyword evidence="7" id="KW-0653">Protein transport</keyword>
<evidence type="ECO:0000256" key="5">
    <source>
        <dbReference type="ARBA" id="ARBA00022519"/>
    </source>
</evidence>
<accession>A0AAE3QWE1</accession>
<evidence type="ECO:0000256" key="11">
    <source>
        <dbReference type="SAM" id="Phobius"/>
    </source>
</evidence>
<dbReference type="InterPro" id="IPR051045">
    <property type="entry name" value="TonB-dependent_transducer"/>
</dbReference>
<protein>
    <submittedName>
        <fullName evidence="13">TonB family protein</fullName>
    </submittedName>
</protein>
<keyword evidence="6 11" id="KW-0812">Transmembrane</keyword>
<reference evidence="13" key="1">
    <citation type="submission" date="2023-05" db="EMBL/GenBank/DDBJ databases">
        <authorList>
            <person name="Zhang X."/>
        </authorList>
    </citation>
    <scope>NUCLEOTIDE SEQUENCE</scope>
    <source>
        <strain evidence="13">YF14B1</strain>
    </source>
</reference>
<sequence>MTRHKKNSPSLQSPLSQDIIEKYLFSKDANDISYPVESKLANDAFTADAVDGLGTQQSAQQMKGNMNDLKSRLHQRISQQKQKRGGISIPFGMQPYAIAASVALLLCCAVVVIFNVKYSEKTVPSLAKTQNGHPVVSPNETSSVNAPEQSEIAMQQASSYKEPATTQGESKKSNKVEADKNVTKSFLTTNEKDKPVVVKSETVVESKGKNPVSTATVTMMAKEDQPVATSNQPVLLEEKMAVPPTESVQGNSFASVKPSADKSIIAGDESNALVKSKAKVIAGGVQTPRIVKGRVVDAEDGMAIPGTVVTVKGTNITTYTNQNGEYAITVPADGELAFSFVGYITYRIPVDQHGTINASLSPDMKSLSEVVVIGSEDEKSGKAAYTPAQPEKGMPEFMKTIEQKLEASPNAGSYGSGTIKIGFTVEPDGSLTNVKVLKSIGGESDQTAVQAVKDASRWTPAQENGKPVSQKMKIRIPFKNKKK</sequence>
<gene>
    <name evidence="13" type="ORF">QNI16_28315</name>
</gene>
<dbReference type="Gene3D" id="3.30.1150.10">
    <property type="match status" value="1"/>
</dbReference>
<keyword evidence="8 11" id="KW-1133">Transmembrane helix</keyword>
<evidence type="ECO:0000256" key="1">
    <source>
        <dbReference type="ARBA" id="ARBA00004383"/>
    </source>
</evidence>
<dbReference type="Pfam" id="PF13715">
    <property type="entry name" value="CarbopepD_reg_2"/>
    <property type="match status" value="1"/>
</dbReference>
<evidence type="ECO:0000256" key="7">
    <source>
        <dbReference type="ARBA" id="ARBA00022927"/>
    </source>
</evidence>
<dbReference type="PANTHER" id="PTHR33446">
    <property type="entry name" value="PROTEIN TONB-RELATED"/>
    <property type="match status" value="1"/>
</dbReference>
<evidence type="ECO:0000256" key="4">
    <source>
        <dbReference type="ARBA" id="ARBA00022475"/>
    </source>
</evidence>
<dbReference type="PANTHER" id="PTHR33446:SF2">
    <property type="entry name" value="PROTEIN TONB"/>
    <property type="match status" value="1"/>
</dbReference>
<organism evidence="13 14">
    <name type="scientific">Xanthocytophaga flava</name>
    <dbReference type="NCBI Taxonomy" id="3048013"/>
    <lineage>
        <taxon>Bacteria</taxon>
        <taxon>Pseudomonadati</taxon>
        <taxon>Bacteroidota</taxon>
        <taxon>Cytophagia</taxon>
        <taxon>Cytophagales</taxon>
        <taxon>Rhodocytophagaceae</taxon>
        <taxon>Xanthocytophaga</taxon>
    </lineage>
</organism>
<dbReference type="PROSITE" id="PS52015">
    <property type="entry name" value="TONB_CTD"/>
    <property type="match status" value="1"/>
</dbReference>